<dbReference type="InterPro" id="IPR015943">
    <property type="entry name" value="WD40/YVTN_repeat-like_dom_sf"/>
</dbReference>
<proteinExistence type="inferred from homology"/>
<keyword evidence="3" id="KW-1185">Reference proteome</keyword>
<accession>A0A4R5KUM9</accession>
<name>A0A4R5KUM9_9BACL</name>
<dbReference type="GO" id="GO:0017057">
    <property type="term" value="F:6-phosphogluconolactonase activity"/>
    <property type="evidence" value="ECO:0007669"/>
    <property type="project" value="TreeGrafter"/>
</dbReference>
<dbReference type="InterPro" id="IPR011048">
    <property type="entry name" value="Haem_d1_sf"/>
</dbReference>
<evidence type="ECO:0000256" key="1">
    <source>
        <dbReference type="ARBA" id="ARBA00005564"/>
    </source>
</evidence>
<dbReference type="PANTHER" id="PTHR30344:SF1">
    <property type="entry name" value="6-PHOSPHOGLUCONOLACTONASE"/>
    <property type="match status" value="1"/>
</dbReference>
<evidence type="ECO:0000313" key="3">
    <source>
        <dbReference type="Proteomes" id="UP000295636"/>
    </source>
</evidence>
<dbReference type="SUPFAM" id="SSF51004">
    <property type="entry name" value="C-terminal (heme d1) domain of cytochrome cd1-nitrite reductase"/>
    <property type="match status" value="1"/>
</dbReference>
<dbReference type="InterPro" id="IPR050282">
    <property type="entry name" value="Cycloisomerase_2"/>
</dbReference>
<comment type="caution">
    <text evidence="2">The sequence shown here is derived from an EMBL/GenBank/DDBJ whole genome shotgun (WGS) entry which is preliminary data.</text>
</comment>
<evidence type="ECO:0000313" key="2">
    <source>
        <dbReference type="EMBL" id="TDF98828.1"/>
    </source>
</evidence>
<dbReference type="InterPro" id="IPR019405">
    <property type="entry name" value="Lactonase_7-beta_prop"/>
</dbReference>
<reference evidence="2 3" key="1">
    <citation type="submission" date="2019-03" db="EMBL/GenBank/DDBJ databases">
        <title>This is whole genome sequence of Paenibacillus sp MS74 strain.</title>
        <authorList>
            <person name="Trinh H.N."/>
        </authorList>
    </citation>
    <scope>NUCLEOTIDE SEQUENCE [LARGE SCALE GENOMIC DNA]</scope>
    <source>
        <strain evidence="2 3">MS74</strain>
    </source>
</reference>
<dbReference type="GO" id="GO:0005829">
    <property type="term" value="C:cytosol"/>
    <property type="evidence" value="ECO:0007669"/>
    <property type="project" value="TreeGrafter"/>
</dbReference>
<organism evidence="2 3">
    <name type="scientific">Paenibacillus piri</name>
    <dbReference type="NCBI Taxonomy" id="2547395"/>
    <lineage>
        <taxon>Bacteria</taxon>
        <taxon>Bacillati</taxon>
        <taxon>Bacillota</taxon>
        <taxon>Bacilli</taxon>
        <taxon>Bacillales</taxon>
        <taxon>Paenibacillaceae</taxon>
        <taxon>Paenibacillus</taxon>
    </lineage>
</organism>
<protein>
    <submittedName>
        <fullName evidence="2">Lactonase family protein</fullName>
    </submittedName>
</protein>
<dbReference type="EMBL" id="SMRT01000003">
    <property type="protein sequence ID" value="TDF98828.1"/>
    <property type="molecule type" value="Genomic_DNA"/>
</dbReference>
<dbReference type="AlphaFoldDB" id="A0A4R5KUM9"/>
<dbReference type="PANTHER" id="PTHR30344">
    <property type="entry name" value="6-PHOSPHOGLUCONOLACTONASE-RELATED"/>
    <property type="match status" value="1"/>
</dbReference>
<gene>
    <name evidence="2" type="ORF">E1757_09935</name>
</gene>
<dbReference type="Proteomes" id="UP000295636">
    <property type="component" value="Unassembled WGS sequence"/>
</dbReference>
<dbReference type="OrthoDB" id="9790815at2"/>
<dbReference type="RefSeq" id="WP_133227259.1">
    <property type="nucleotide sequence ID" value="NZ_SMRT01000003.1"/>
</dbReference>
<dbReference type="Gene3D" id="2.130.10.10">
    <property type="entry name" value="YVTN repeat-like/Quinoprotein amine dehydrogenase"/>
    <property type="match status" value="1"/>
</dbReference>
<sequence length="349" mass="38108">MMYVFIGCVAADQQESMFAAKFDEQAGSLSLFNSYRGMPKTAYFVTDASRNILYAVGSEGKTEGRAASYRFEPADASLQLIGMQSSEGVNPNYASVDPSFSTLFAVNFGGGSICAWPLREGGTIEPVSCSIQHEGSSIIPGSQNKPHPHSIVPDPSNQFVIVPDLGTDRIYVYRVDYNRYTLTLHRTIAVAPGTGPRHFMFHPAMKDRAYCINEHSSTITVYAFDEAEGMLRELQAVSTLPAGCEGANKCADIRMTPDCRFVYGTNRGHDSIAAYRVREDGTLSLIDLEPARGHKPRCLAVSPAGDYLLAANEGSNRIEVFAIDRESGRISPRESVQLQASPICLSFMN</sequence>
<dbReference type="Pfam" id="PF10282">
    <property type="entry name" value="Lactonase"/>
    <property type="match status" value="1"/>
</dbReference>
<comment type="similarity">
    <text evidence="1">Belongs to the cycloisomerase 2 family.</text>
</comment>